<organism evidence="2 3">
    <name type="scientific">Forsythia ovata</name>
    <dbReference type="NCBI Taxonomy" id="205694"/>
    <lineage>
        <taxon>Eukaryota</taxon>
        <taxon>Viridiplantae</taxon>
        <taxon>Streptophyta</taxon>
        <taxon>Embryophyta</taxon>
        <taxon>Tracheophyta</taxon>
        <taxon>Spermatophyta</taxon>
        <taxon>Magnoliopsida</taxon>
        <taxon>eudicotyledons</taxon>
        <taxon>Gunneridae</taxon>
        <taxon>Pentapetalae</taxon>
        <taxon>asterids</taxon>
        <taxon>lamiids</taxon>
        <taxon>Lamiales</taxon>
        <taxon>Oleaceae</taxon>
        <taxon>Forsythieae</taxon>
        <taxon>Forsythia</taxon>
    </lineage>
</organism>
<accession>A0ABD1U7R5</accession>
<proteinExistence type="predicted"/>
<gene>
    <name evidence="2" type="ORF">Fot_24935</name>
</gene>
<sequence length="150" mass="16662">MIEPSALTENIQEVLHPQYSNSTSQTRHSIPQPLSPSAKRMLFQFPSISTSNKRLTEENHLHDTTRNGIVKLSDTNAPTIEDKEKGLQSSNISISALPREQGNNNSSIRGVLFGTSSEPQKKKNRNNKIALIQMYGLLHPTTPMSSPRAE</sequence>
<reference evidence="3" key="1">
    <citation type="submission" date="2024-07" db="EMBL/GenBank/DDBJ databases">
        <title>Two chromosome-level genome assemblies of Korean endemic species Abeliophyllum distichum and Forsythia ovata (Oleaceae).</title>
        <authorList>
            <person name="Jang H."/>
        </authorList>
    </citation>
    <scope>NUCLEOTIDE SEQUENCE [LARGE SCALE GENOMIC DNA]</scope>
</reference>
<keyword evidence="3" id="KW-1185">Reference proteome</keyword>
<comment type="caution">
    <text evidence="2">The sequence shown here is derived from an EMBL/GenBank/DDBJ whole genome shotgun (WGS) entry which is preliminary data.</text>
</comment>
<feature type="region of interest" description="Disordered" evidence="1">
    <location>
        <begin position="83"/>
        <end position="125"/>
    </location>
</feature>
<dbReference type="AlphaFoldDB" id="A0ABD1U7R5"/>
<evidence type="ECO:0000313" key="3">
    <source>
        <dbReference type="Proteomes" id="UP001604277"/>
    </source>
</evidence>
<name>A0ABD1U7R5_9LAMI</name>
<protein>
    <submittedName>
        <fullName evidence="2">Uncharacterized protein</fullName>
    </submittedName>
</protein>
<feature type="compositionally biased region" description="Polar residues" evidence="1">
    <location>
        <begin position="101"/>
        <end position="118"/>
    </location>
</feature>
<dbReference type="Proteomes" id="UP001604277">
    <property type="component" value="Unassembled WGS sequence"/>
</dbReference>
<evidence type="ECO:0000313" key="2">
    <source>
        <dbReference type="EMBL" id="KAL2521012.1"/>
    </source>
</evidence>
<evidence type="ECO:0000256" key="1">
    <source>
        <dbReference type="SAM" id="MobiDB-lite"/>
    </source>
</evidence>
<dbReference type="EMBL" id="JBFOLJ010000007">
    <property type="protein sequence ID" value="KAL2521012.1"/>
    <property type="molecule type" value="Genomic_DNA"/>
</dbReference>